<dbReference type="SUPFAM" id="SSF52172">
    <property type="entry name" value="CheY-like"/>
    <property type="match status" value="1"/>
</dbReference>
<dbReference type="Pfam" id="PF00486">
    <property type="entry name" value="Trans_reg_C"/>
    <property type="match status" value="1"/>
</dbReference>
<evidence type="ECO:0000256" key="11">
    <source>
        <dbReference type="ARBA" id="ARBA00039976"/>
    </source>
</evidence>
<evidence type="ECO:0000259" key="14">
    <source>
        <dbReference type="PROSITE" id="PS50110"/>
    </source>
</evidence>
<evidence type="ECO:0000313" key="18">
    <source>
        <dbReference type="Proteomes" id="UP000238153"/>
    </source>
</evidence>
<dbReference type="OMA" id="ADDWMTK"/>
<dbReference type="InterPro" id="IPR039420">
    <property type="entry name" value="WalR-like"/>
</dbReference>
<dbReference type="Pfam" id="PF00072">
    <property type="entry name" value="Response_reg"/>
    <property type="match status" value="1"/>
</dbReference>
<feature type="DNA-binding region" description="OmpR/PhoB-type" evidence="13">
    <location>
        <begin position="124"/>
        <end position="222"/>
    </location>
</feature>
<organism evidence="17 18">
    <name type="scientific">Staphylococcus haemolyticus</name>
    <dbReference type="NCBI Taxonomy" id="1283"/>
    <lineage>
        <taxon>Bacteria</taxon>
        <taxon>Bacillati</taxon>
        <taxon>Bacillota</taxon>
        <taxon>Bacilli</taxon>
        <taxon>Bacillales</taxon>
        <taxon>Staphylococcaceae</taxon>
        <taxon>Staphylococcus</taxon>
    </lineage>
</organism>
<comment type="subcellular location">
    <subcellularLocation>
        <location evidence="1">Cytoplasm</location>
    </subcellularLocation>
</comment>
<dbReference type="EMBL" id="PGWX01000346">
    <property type="protein sequence ID" value="PPJ73569.1"/>
    <property type="molecule type" value="Genomic_DNA"/>
</dbReference>
<evidence type="ECO:0000256" key="8">
    <source>
        <dbReference type="ARBA" id="ARBA00023159"/>
    </source>
</evidence>
<evidence type="ECO:0000256" key="1">
    <source>
        <dbReference type="ARBA" id="ARBA00004496"/>
    </source>
</evidence>
<dbReference type="GO" id="GO:0000156">
    <property type="term" value="F:phosphorelay response regulator activity"/>
    <property type="evidence" value="ECO:0007669"/>
    <property type="project" value="TreeGrafter"/>
</dbReference>
<dbReference type="CDD" id="cd17574">
    <property type="entry name" value="REC_OmpR"/>
    <property type="match status" value="1"/>
</dbReference>
<dbReference type="Proteomes" id="UP001269271">
    <property type="component" value="Unassembled WGS sequence"/>
</dbReference>
<dbReference type="InterPro" id="IPR011006">
    <property type="entry name" value="CheY-like_superfamily"/>
</dbReference>
<evidence type="ECO:0000256" key="7">
    <source>
        <dbReference type="ARBA" id="ARBA00023125"/>
    </source>
</evidence>
<name>A0A2A1KF21_STAHA</name>
<evidence type="ECO:0000256" key="6">
    <source>
        <dbReference type="ARBA" id="ARBA00023026"/>
    </source>
</evidence>
<dbReference type="PANTHER" id="PTHR48111:SF49">
    <property type="entry name" value="HEME RESPONSE REGULATOR HSSR"/>
    <property type="match status" value="1"/>
</dbReference>
<dbReference type="EMBL" id="JAVSOO010000017">
    <property type="protein sequence ID" value="MDT4286872.1"/>
    <property type="molecule type" value="Genomic_DNA"/>
</dbReference>
<dbReference type="GeneID" id="93780091"/>
<dbReference type="RefSeq" id="WP_011275022.1">
    <property type="nucleotide sequence ID" value="NZ_BKAY01000009.1"/>
</dbReference>
<dbReference type="GO" id="GO:0006355">
    <property type="term" value="P:regulation of DNA-templated transcription"/>
    <property type="evidence" value="ECO:0007669"/>
    <property type="project" value="InterPro"/>
</dbReference>
<evidence type="ECO:0000313" key="19">
    <source>
        <dbReference type="Proteomes" id="UP001269271"/>
    </source>
</evidence>
<reference evidence="16 19" key="2">
    <citation type="submission" date="2023-08" db="EMBL/GenBank/DDBJ databases">
        <title>Genomic surveillance of Staphylococcus haemolyticus neonatal outbreak in southern France.</title>
        <authorList>
            <person name="Magnan C."/>
            <person name="Morsli M."/>
            <person name="Thiery B."/>
            <person name="Salipante F."/>
            <person name="Attar J."/>
            <person name="Massimo D.M."/>
            <person name="Ory J."/>
            <person name="Pantel A."/>
            <person name="Lavigne J.-P."/>
        </authorList>
    </citation>
    <scope>NUCLEOTIDE SEQUENCE [LARGE SCALE GENOMIC DNA]</scope>
    <source>
        <strain evidence="16 19">NSH026</strain>
    </source>
</reference>
<keyword evidence="8" id="KW-0010">Activator</keyword>
<comment type="function">
    <text evidence="10">Member of the two-component regulatory system HssS/HssR involved in intracellular heme homeostasis and tempering of staphylococcal virulence. Phosphorylated HssR binds to a direct repeat sequence within hrtAB promoter and activates the expression of hrtAB, an efflux pump, in response to extracellular heme, hemin, hemoglobin or blood.</text>
</comment>
<dbReference type="PROSITE" id="PS50110">
    <property type="entry name" value="RESPONSE_REGULATORY"/>
    <property type="match status" value="1"/>
</dbReference>
<evidence type="ECO:0000256" key="4">
    <source>
        <dbReference type="ARBA" id="ARBA00023012"/>
    </source>
</evidence>
<dbReference type="PANTHER" id="PTHR48111">
    <property type="entry name" value="REGULATOR OF RPOS"/>
    <property type="match status" value="1"/>
</dbReference>
<dbReference type="SMART" id="SM00862">
    <property type="entry name" value="Trans_reg_C"/>
    <property type="match status" value="1"/>
</dbReference>
<evidence type="ECO:0000256" key="13">
    <source>
        <dbReference type="PROSITE-ProRule" id="PRU01091"/>
    </source>
</evidence>
<keyword evidence="19" id="KW-1185">Reference proteome</keyword>
<accession>A0A2A1KF21</accession>
<feature type="domain" description="Response regulatory" evidence="14">
    <location>
        <begin position="3"/>
        <end position="116"/>
    </location>
</feature>
<dbReference type="SMART" id="SM00448">
    <property type="entry name" value="REC"/>
    <property type="match status" value="1"/>
</dbReference>
<dbReference type="GO" id="GO:0005829">
    <property type="term" value="C:cytosol"/>
    <property type="evidence" value="ECO:0007669"/>
    <property type="project" value="TreeGrafter"/>
</dbReference>
<reference evidence="17 18" key="1">
    <citation type="submission" date="2017-11" db="EMBL/GenBank/DDBJ databases">
        <authorList>
            <person name="Founou R.C."/>
            <person name="Founou L."/>
            <person name="Allam M."/>
            <person name="Ismail A."/>
            <person name="Essack S.Y."/>
        </authorList>
    </citation>
    <scope>NUCLEOTIDE SEQUENCE [LARGE SCALE GENOMIC DNA]</scope>
    <source>
        <strain evidence="17 18">G811N2B1</strain>
    </source>
</reference>
<keyword evidence="6" id="KW-0843">Virulence</keyword>
<dbReference type="InterPro" id="IPR001789">
    <property type="entry name" value="Sig_transdc_resp-reg_receiver"/>
</dbReference>
<evidence type="ECO:0000256" key="3">
    <source>
        <dbReference type="ARBA" id="ARBA00022553"/>
    </source>
</evidence>
<keyword evidence="9" id="KW-0804">Transcription</keyword>
<dbReference type="Gene3D" id="3.40.50.2300">
    <property type="match status" value="1"/>
</dbReference>
<keyword evidence="3 12" id="KW-0597">Phosphoprotein</keyword>
<keyword evidence="5" id="KW-0805">Transcription regulation</keyword>
<dbReference type="GO" id="GO:0032993">
    <property type="term" value="C:protein-DNA complex"/>
    <property type="evidence" value="ECO:0007669"/>
    <property type="project" value="TreeGrafter"/>
</dbReference>
<sequence length="224" mass="25823">MVKCLIVDDDYKILHYVSQHLEAAQIQTVTQASGESAIAYLANNKVDIAVVDIMMTGMDGFELCQLLKNDYDLPVIMLTARDALSDKERAFVSGTDDYVTKPFEVKELLFRIQAVLRRYQINSQDIIKLGNVTLIQEYMELSVDSKNVNLPTKEFQLLFLLCGQPKHIFTRDTLIERIWGFDYEGDERTIDVHIKRLRHRLNQLKATIEIQTVRGQGYRVITHV</sequence>
<dbReference type="CDD" id="cd00383">
    <property type="entry name" value="trans_reg_C"/>
    <property type="match status" value="1"/>
</dbReference>
<dbReference type="STRING" id="1283.ShL2_00596"/>
<dbReference type="Proteomes" id="UP000238153">
    <property type="component" value="Unassembled WGS sequence"/>
</dbReference>
<dbReference type="PROSITE" id="PS51755">
    <property type="entry name" value="OMPR_PHOB"/>
    <property type="match status" value="1"/>
</dbReference>
<feature type="domain" description="OmpR/PhoB-type" evidence="15">
    <location>
        <begin position="124"/>
        <end position="222"/>
    </location>
</feature>
<evidence type="ECO:0000256" key="2">
    <source>
        <dbReference type="ARBA" id="ARBA00022490"/>
    </source>
</evidence>
<proteinExistence type="predicted"/>
<dbReference type="AlphaFoldDB" id="A0A2A1KF21"/>
<comment type="caution">
    <text evidence="17">The sequence shown here is derived from an EMBL/GenBank/DDBJ whole genome shotgun (WGS) entry which is preliminary data.</text>
</comment>
<keyword evidence="4" id="KW-0902">Two-component regulatory system</keyword>
<keyword evidence="2" id="KW-0963">Cytoplasm</keyword>
<dbReference type="KEGG" id="shh:ShL2_00596"/>
<dbReference type="GO" id="GO:0000976">
    <property type="term" value="F:transcription cis-regulatory region binding"/>
    <property type="evidence" value="ECO:0007669"/>
    <property type="project" value="TreeGrafter"/>
</dbReference>
<feature type="modified residue" description="4-aspartylphosphate" evidence="12">
    <location>
        <position position="52"/>
    </location>
</feature>
<evidence type="ECO:0000313" key="16">
    <source>
        <dbReference type="EMBL" id="MDT4286872.1"/>
    </source>
</evidence>
<evidence type="ECO:0000256" key="12">
    <source>
        <dbReference type="PROSITE-ProRule" id="PRU00169"/>
    </source>
</evidence>
<evidence type="ECO:0000256" key="10">
    <source>
        <dbReference type="ARBA" id="ARBA00037471"/>
    </source>
</evidence>
<evidence type="ECO:0000256" key="9">
    <source>
        <dbReference type="ARBA" id="ARBA00023163"/>
    </source>
</evidence>
<dbReference type="Gene3D" id="6.10.250.690">
    <property type="match status" value="1"/>
</dbReference>
<evidence type="ECO:0000259" key="15">
    <source>
        <dbReference type="PROSITE" id="PS51755"/>
    </source>
</evidence>
<evidence type="ECO:0000256" key="5">
    <source>
        <dbReference type="ARBA" id="ARBA00023015"/>
    </source>
</evidence>
<protein>
    <recommendedName>
        <fullName evidence="11">Heme response regulator HssR</fullName>
    </recommendedName>
</protein>
<dbReference type="Gene3D" id="1.10.10.10">
    <property type="entry name" value="Winged helix-like DNA-binding domain superfamily/Winged helix DNA-binding domain"/>
    <property type="match status" value="1"/>
</dbReference>
<evidence type="ECO:0000313" key="17">
    <source>
        <dbReference type="EMBL" id="PPJ73569.1"/>
    </source>
</evidence>
<keyword evidence="7 13" id="KW-0238">DNA-binding</keyword>
<dbReference type="SMR" id="A0A2A1KF21"/>
<dbReference type="InterPro" id="IPR036388">
    <property type="entry name" value="WH-like_DNA-bd_sf"/>
</dbReference>
<gene>
    <name evidence="17" type="ORF">CV019_09195</name>
    <name evidence="16" type="ORF">RO950_07535</name>
</gene>
<dbReference type="InterPro" id="IPR001867">
    <property type="entry name" value="OmpR/PhoB-type_DNA-bd"/>
</dbReference>